<accession>A0A1G8K948</accession>
<dbReference type="Gene3D" id="3.30.750.140">
    <property type="match status" value="1"/>
</dbReference>
<dbReference type="Pfam" id="PF09483">
    <property type="entry name" value="HpaP"/>
    <property type="match status" value="1"/>
</dbReference>
<proteinExistence type="predicted"/>
<dbReference type="InterPro" id="IPR038610">
    <property type="entry name" value="FliK-like_C_sf"/>
</dbReference>
<dbReference type="EMBL" id="FNCJ01000022">
    <property type="protein sequence ID" value="SDI39879.1"/>
    <property type="molecule type" value="Genomic_DNA"/>
</dbReference>
<dbReference type="InterPro" id="IPR013390">
    <property type="entry name" value="T3SS_HpaP"/>
</dbReference>
<name>A0A1G8K948_9BURK</name>
<feature type="compositionally biased region" description="Basic and acidic residues" evidence="1">
    <location>
        <begin position="117"/>
        <end position="126"/>
    </location>
</feature>
<evidence type="ECO:0000313" key="2">
    <source>
        <dbReference type="EMBL" id="SDI39879.1"/>
    </source>
</evidence>
<protein>
    <submittedName>
        <fullName evidence="2">Type III secretion protein (HpaP)</fullName>
    </submittedName>
</protein>
<evidence type="ECO:0000313" key="3">
    <source>
        <dbReference type="Proteomes" id="UP000199706"/>
    </source>
</evidence>
<dbReference type="Proteomes" id="UP000199706">
    <property type="component" value="Unassembled WGS sequence"/>
</dbReference>
<sequence length="236" mass="24472">MSERARSAREIRIVPGTPNPASGGTRAAAPSAVQIFRSLAAQASALTGVTALAASPDEAGTPRAEAAEPQGAGEFNPPPDTVAGKTAPPVQEGGAEHQDGPAPATSSRIAAATAQKKTVEENRSASEETALGKHIVSACATAAHGEVLAQQLADRIARFCSMSGASDDASWEVTLPMNPAVLGDTLLHLQLSPSRIAIRFETSNPRSARLIYDNAETLRARLSDALHRRIDVDVVT</sequence>
<feature type="region of interest" description="Disordered" evidence="1">
    <location>
        <begin position="1"/>
        <end position="29"/>
    </location>
</feature>
<dbReference type="AlphaFoldDB" id="A0A1G8K948"/>
<feature type="region of interest" description="Disordered" evidence="1">
    <location>
        <begin position="54"/>
        <end position="128"/>
    </location>
</feature>
<feature type="compositionally biased region" description="Basic and acidic residues" evidence="1">
    <location>
        <begin position="1"/>
        <end position="12"/>
    </location>
</feature>
<dbReference type="RefSeq" id="WP_090692774.1">
    <property type="nucleotide sequence ID" value="NZ_CADERL010000008.1"/>
</dbReference>
<dbReference type="OrthoDB" id="8781027at2"/>
<dbReference type="NCBIfam" id="TIGR02557">
    <property type="entry name" value="HpaP"/>
    <property type="match status" value="1"/>
</dbReference>
<organism evidence="2 3">
    <name type="scientific">Paraburkholderia phenazinium</name>
    <dbReference type="NCBI Taxonomy" id="60549"/>
    <lineage>
        <taxon>Bacteria</taxon>
        <taxon>Pseudomonadati</taxon>
        <taxon>Pseudomonadota</taxon>
        <taxon>Betaproteobacteria</taxon>
        <taxon>Burkholderiales</taxon>
        <taxon>Burkholderiaceae</taxon>
        <taxon>Paraburkholderia</taxon>
    </lineage>
</organism>
<gene>
    <name evidence="2" type="ORF">SAMN05216466_12231</name>
</gene>
<evidence type="ECO:0000256" key="1">
    <source>
        <dbReference type="SAM" id="MobiDB-lite"/>
    </source>
</evidence>
<reference evidence="2 3" key="1">
    <citation type="submission" date="2016-10" db="EMBL/GenBank/DDBJ databases">
        <authorList>
            <person name="de Groot N.N."/>
        </authorList>
    </citation>
    <scope>NUCLEOTIDE SEQUENCE [LARGE SCALE GENOMIC DNA]</scope>
    <source>
        <strain evidence="2 3">LMG 2247</strain>
    </source>
</reference>